<evidence type="ECO:0000259" key="8">
    <source>
        <dbReference type="Pfam" id="PF00479"/>
    </source>
</evidence>
<comment type="similarity">
    <text evidence="2 7">Belongs to the glucose-6-phosphate dehydrogenase family.</text>
</comment>
<keyword evidence="6 7" id="KW-0119">Carbohydrate metabolism</keyword>
<name>A0A1Y1QWD2_9GAMM</name>
<feature type="active site" description="Proton acceptor" evidence="7">
    <location>
        <position position="242"/>
    </location>
</feature>
<comment type="caution">
    <text evidence="7">Lacks conserved residue(s) required for the propagation of feature annotation.</text>
</comment>
<feature type="binding site" evidence="7">
    <location>
        <position position="180"/>
    </location>
    <ligand>
        <name>substrate</name>
    </ligand>
</feature>
<feature type="binding site" evidence="7">
    <location>
        <position position="337"/>
    </location>
    <ligand>
        <name>substrate</name>
    </ligand>
</feature>
<reference evidence="10 11" key="1">
    <citation type="submission" date="2017-01" db="EMBL/GenBank/DDBJ databases">
        <title>Novel large sulfur bacteria in the metagenomes of groundwater-fed chemosynthetic microbial mats in the Lake Huron basin.</title>
        <authorList>
            <person name="Sharrar A.M."/>
            <person name="Flood B.E."/>
            <person name="Bailey J.V."/>
            <person name="Jones D.S."/>
            <person name="Biddanda B."/>
            <person name="Ruberg S.A."/>
            <person name="Marcus D.N."/>
            <person name="Dick G.J."/>
        </authorList>
    </citation>
    <scope>NUCLEOTIDE SEQUENCE [LARGE SCALE GENOMIC DNA]</scope>
    <source>
        <strain evidence="10">A8</strain>
    </source>
</reference>
<comment type="function">
    <text evidence="7">Catalyzes the oxidation of glucose 6-phosphate to 6-phosphogluconolactone.</text>
</comment>
<dbReference type="PANTHER" id="PTHR23429:SF0">
    <property type="entry name" value="GLUCOSE-6-PHOSPHATE 1-DEHYDROGENASE"/>
    <property type="match status" value="1"/>
</dbReference>
<organism evidence="10 11">
    <name type="scientific">Thiothrix lacustris</name>
    <dbReference type="NCBI Taxonomy" id="525917"/>
    <lineage>
        <taxon>Bacteria</taxon>
        <taxon>Pseudomonadati</taxon>
        <taxon>Pseudomonadota</taxon>
        <taxon>Gammaproteobacteria</taxon>
        <taxon>Thiotrichales</taxon>
        <taxon>Thiotrichaceae</taxon>
        <taxon>Thiothrix</taxon>
    </lineage>
</organism>
<dbReference type="GO" id="GO:0009051">
    <property type="term" value="P:pentose-phosphate shunt, oxidative branch"/>
    <property type="evidence" value="ECO:0007669"/>
    <property type="project" value="TreeGrafter"/>
</dbReference>
<evidence type="ECO:0000256" key="5">
    <source>
        <dbReference type="ARBA" id="ARBA00023002"/>
    </source>
</evidence>
<dbReference type="InterPro" id="IPR022675">
    <property type="entry name" value="G6P_DH_C"/>
</dbReference>
<dbReference type="GO" id="GO:0004345">
    <property type="term" value="F:glucose-6-phosphate dehydrogenase activity"/>
    <property type="evidence" value="ECO:0007669"/>
    <property type="project" value="UniProtKB-UniRule"/>
</dbReference>
<dbReference type="STRING" id="1123401.GCA_000621325_00715"/>
<dbReference type="PIRSF" id="PIRSF000110">
    <property type="entry name" value="G6PD"/>
    <property type="match status" value="1"/>
</dbReference>
<feature type="domain" description="Glucose-6-phosphate dehydrogenase NAD-binding" evidence="8">
    <location>
        <begin position="14"/>
        <end position="189"/>
    </location>
</feature>
<dbReference type="AlphaFoldDB" id="A0A1Y1QWD2"/>
<evidence type="ECO:0000256" key="1">
    <source>
        <dbReference type="ARBA" id="ARBA00004937"/>
    </source>
</evidence>
<dbReference type="SUPFAM" id="SSF55347">
    <property type="entry name" value="Glyceraldehyde-3-phosphate dehydrogenase-like, C-terminal domain"/>
    <property type="match status" value="1"/>
</dbReference>
<dbReference type="InterPro" id="IPR022674">
    <property type="entry name" value="G6P_DH_NAD-bd"/>
</dbReference>
<evidence type="ECO:0000256" key="4">
    <source>
        <dbReference type="ARBA" id="ARBA00022857"/>
    </source>
</evidence>
<evidence type="ECO:0000256" key="6">
    <source>
        <dbReference type="ARBA" id="ARBA00023277"/>
    </source>
</evidence>
<dbReference type="InterPro" id="IPR019796">
    <property type="entry name" value="G6P_DH_AS"/>
</dbReference>
<evidence type="ECO:0000313" key="10">
    <source>
        <dbReference type="EMBL" id="OQX15064.1"/>
    </source>
</evidence>
<dbReference type="Gene3D" id="3.30.360.10">
    <property type="entry name" value="Dihydrodipicolinate Reductase, domain 2"/>
    <property type="match status" value="1"/>
</dbReference>
<comment type="pathway">
    <text evidence="1 7">Carbohydrate degradation; pentose phosphate pathway; D-ribulose 5-phosphate from D-glucose 6-phosphate (oxidative stage): step 1/3.</text>
</comment>
<dbReference type="PANTHER" id="PTHR23429">
    <property type="entry name" value="GLUCOSE-6-PHOSPHATE 1-DEHYDROGENASE G6PD"/>
    <property type="match status" value="1"/>
</dbReference>
<dbReference type="Proteomes" id="UP000192491">
    <property type="component" value="Unassembled WGS sequence"/>
</dbReference>
<dbReference type="InterPro" id="IPR001282">
    <property type="entry name" value="G6P_DH"/>
</dbReference>
<dbReference type="Pfam" id="PF02781">
    <property type="entry name" value="G6PD_C"/>
    <property type="match status" value="1"/>
</dbReference>
<comment type="catalytic activity">
    <reaction evidence="7">
        <text>D-glucose 6-phosphate + NADP(+) = 6-phospho-D-glucono-1,5-lactone + NADPH + H(+)</text>
        <dbReference type="Rhea" id="RHEA:15841"/>
        <dbReference type="ChEBI" id="CHEBI:15378"/>
        <dbReference type="ChEBI" id="CHEBI:57783"/>
        <dbReference type="ChEBI" id="CHEBI:57955"/>
        <dbReference type="ChEBI" id="CHEBI:58349"/>
        <dbReference type="ChEBI" id="CHEBI:61548"/>
        <dbReference type="EC" id="1.1.1.49"/>
    </reaction>
</comment>
<dbReference type="SUPFAM" id="SSF51735">
    <property type="entry name" value="NAD(P)-binding Rossmann-fold domains"/>
    <property type="match status" value="1"/>
</dbReference>
<feature type="domain" description="Glucose-6-phosphate dehydrogenase C-terminal" evidence="9">
    <location>
        <begin position="191"/>
        <end position="486"/>
    </location>
</feature>
<gene>
    <name evidence="7" type="primary">zwf</name>
    <name evidence="10" type="ORF">BWK73_07740</name>
</gene>
<evidence type="ECO:0000259" key="9">
    <source>
        <dbReference type="Pfam" id="PF02781"/>
    </source>
</evidence>
<dbReference type="GO" id="GO:0050661">
    <property type="term" value="F:NADP binding"/>
    <property type="evidence" value="ECO:0007669"/>
    <property type="project" value="UniProtKB-UniRule"/>
</dbReference>
<evidence type="ECO:0000256" key="3">
    <source>
        <dbReference type="ARBA" id="ARBA00022526"/>
    </source>
</evidence>
<keyword evidence="3 7" id="KW-0313">Glucose metabolism</keyword>
<feature type="binding site" evidence="7">
    <location>
        <position position="218"/>
    </location>
    <ligand>
        <name>substrate</name>
    </ligand>
</feature>
<feature type="binding site" evidence="7">
    <location>
        <position position="237"/>
    </location>
    <ligand>
        <name>substrate</name>
    </ligand>
</feature>
<dbReference type="PRINTS" id="PR00079">
    <property type="entry name" value="G6PDHDRGNASE"/>
</dbReference>
<evidence type="ECO:0000313" key="11">
    <source>
        <dbReference type="Proteomes" id="UP000192491"/>
    </source>
</evidence>
<dbReference type="EC" id="1.1.1.49" evidence="7"/>
<comment type="caution">
    <text evidence="10">The sequence shown here is derived from an EMBL/GenBank/DDBJ whole genome shotgun (WGS) entry which is preliminary data.</text>
</comment>
<dbReference type="InterPro" id="IPR036291">
    <property type="entry name" value="NAD(P)-bd_dom_sf"/>
</dbReference>
<sequence>MSQVIIPVAAFDLVIFGGTGDLALRKLLPALFRRDAAGQIPAPARIIGLALNQQTTAEYRDQVADALQSHLDANELQAEMLERFLARLEYRVTNVGDMASFHALATLLDEHPERIRVYYLAVAPALFDPISHGLAAAGLAGKNARLVVEKPLGHDYASAARLNAQIGEVFDEHAIYRIDHYLGKETVQNLMALRFANALFEPIWNAQCIDHVQITAAESLGVGSRGGYYDTAGAIRDMVQNHLLQLLCLIAIEPPYRFDADAVRDEKLKVLRSLRPITGHKVRDYTVRGQYSGTSTTPSYTEEVGNPASLTESYVALKVEIDSWRWSGVPFYLRTGKRLKAQAAEIAVVFKKPSHVMFGELHTPILPNVLSMRLQPDEGLRLHIMTKEPGPGGFRLHDIPLDMAFAERQDAGWRMPDAYERLVMDVVRGHQTLFMRGDEVEAAWQWIDPIIDAWQLSGTKPDGYEPGSSGPISAIEMMARDGRRWREMEA</sequence>
<dbReference type="GO" id="GO:0005829">
    <property type="term" value="C:cytosol"/>
    <property type="evidence" value="ECO:0007669"/>
    <property type="project" value="TreeGrafter"/>
</dbReference>
<dbReference type="Gene3D" id="3.40.50.720">
    <property type="entry name" value="NAD(P)-binding Rossmann-like Domain"/>
    <property type="match status" value="1"/>
</dbReference>
<protein>
    <recommendedName>
        <fullName evidence="7">Glucose-6-phosphate 1-dehydrogenase</fullName>
        <shortName evidence="7">G6PD</shortName>
        <ecNumber evidence="7">1.1.1.49</ecNumber>
    </recommendedName>
</protein>
<dbReference type="Pfam" id="PF00479">
    <property type="entry name" value="G6PD_N"/>
    <property type="match status" value="1"/>
</dbReference>
<evidence type="ECO:0000256" key="2">
    <source>
        <dbReference type="ARBA" id="ARBA00009975"/>
    </source>
</evidence>
<keyword evidence="4 7" id="KW-0521">NADP</keyword>
<dbReference type="EMBL" id="MTEJ01000019">
    <property type="protein sequence ID" value="OQX15064.1"/>
    <property type="molecule type" value="Genomic_DNA"/>
</dbReference>
<dbReference type="NCBIfam" id="TIGR00871">
    <property type="entry name" value="zwf"/>
    <property type="match status" value="1"/>
</dbReference>
<evidence type="ECO:0000256" key="7">
    <source>
        <dbReference type="HAMAP-Rule" id="MF_00966"/>
    </source>
</evidence>
<dbReference type="PROSITE" id="PS00069">
    <property type="entry name" value="G6P_DEHYDROGENASE"/>
    <property type="match status" value="1"/>
</dbReference>
<feature type="binding site" evidence="7">
    <location>
        <position position="150"/>
    </location>
    <ligand>
        <name>NADP(+)</name>
        <dbReference type="ChEBI" id="CHEBI:58349"/>
    </ligand>
</feature>
<feature type="binding site" evidence="7">
    <location>
        <position position="184"/>
    </location>
    <ligand>
        <name>substrate</name>
    </ligand>
</feature>
<dbReference type="UniPathway" id="UPA00115">
    <property type="reaction ID" value="UER00408"/>
</dbReference>
<dbReference type="GO" id="GO:0006006">
    <property type="term" value="P:glucose metabolic process"/>
    <property type="evidence" value="ECO:0007669"/>
    <property type="project" value="UniProtKB-KW"/>
</dbReference>
<dbReference type="HAMAP" id="MF_00966">
    <property type="entry name" value="G6PD"/>
    <property type="match status" value="1"/>
</dbReference>
<keyword evidence="5 7" id="KW-0560">Oxidoreductase</keyword>
<proteinExistence type="inferred from homology"/>
<accession>A0A1Y1QWD2</accession>